<name>A0A6L9QNG8_9ACTN</name>
<dbReference type="InterPro" id="IPR020806">
    <property type="entry name" value="PKS_PP-bd"/>
</dbReference>
<dbReference type="SMART" id="SM00823">
    <property type="entry name" value="PKS_PP"/>
    <property type="match status" value="1"/>
</dbReference>
<dbReference type="PROSITE" id="PS00012">
    <property type="entry name" value="PHOSPHOPANTETHEINE"/>
    <property type="match status" value="1"/>
</dbReference>
<dbReference type="SMART" id="SM01294">
    <property type="entry name" value="PKS_PP_betabranch"/>
    <property type="match status" value="1"/>
</dbReference>
<dbReference type="EMBL" id="JAAGLI010000861">
    <property type="protein sequence ID" value="NEA27039.1"/>
    <property type="molecule type" value="Genomic_DNA"/>
</dbReference>
<dbReference type="InterPro" id="IPR009081">
    <property type="entry name" value="PP-bd_ACP"/>
</dbReference>
<dbReference type="SUPFAM" id="SSF47336">
    <property type="entry name" value="ACP-like"/>
    <property type="match status" value="1"/>
</dbReference>
<keyword evidence="1" id="KW-0596">Phosphopantetheine</keyword>
<evidence type="ECO:0000256" key="3">
    <source>
        <dbReference type="ARBA" id="ARBA00022679"/>
    </source>
</evidence>
<dbReference type="PANTHER" id="PTHR43775">
    <property type="entry name" value="FATTY ACID SYNTHASE"/>
    <property type="match status" value="1"/>
</dbReference>
<sequence>PPLAGLVPATPATRSAPAADPAAVAAGLRERLAGLDETDQRQLVLDLVLRHAATVLGHGDGTEIDPDDAFEKLGMDSLTAVQIRNQLALSTGLRLPATAVYDYPAPAALADHLHRLLAPPAAAPPAADLPMRDVRRLLESVRPTRPGDAELLRALLVLAETRGTSHGRAAPAVPAAPAASARRSEIREMDADGLISMGLGIARHRKGEPE</sequence>
<gene>
    <name evidence="5" type="ORF">G3I70_31745</name>
</gene>
<dbReference type="GO" id="GO:0031177">
    <property type="term" value="F:phosphopantetheine binding"/>
    <property type="evidence" value="ECO:0007669"/>
    <property type="project" value="InterPro"/>
</dbReference>
<organism evidence="5 6">
    <name type="scientific">Actinomadura bangladeshensis</name>
    <dbReference type="NCBI Taxonomy" id="453573"/>
    <lineage>
        <taxon>Bacteria</taxon>
        <taxon>Bacillati</taxon>
        <taxon>Actinomycetota</taxon>
        <taxon>Actinomycetes</taxon>
        <taxon>Streptosporangiales</taxon>
        <taxon>Thermomonosporaceae</taxon>
        <taxon>Actinomadura</taxon>
    </lineage>
</organism>
<dbReference type="GO" id="GO:0004312">
    <property type="term" value="F:fatty acid synthase activity"/>
    <property type="evidence" value="ECO:0007669"/>
    <property type="project" value="TreeGrafter"/>
</dbReference>
<keyword evidence="3" id="KW-0808">Transferase</keyword>
<dbReference type="AlphaFoldDB" id="A0A6L9QNG8"/>
<dbReference type="InterPro" id="IPR050091">
    <property type="entry name" value="PKS_NRPS_Biosynth_Enz"/>
</dbReference>
<evidence type="ECO:0000256" key="2">
    <source>
        <dbReference type="ARBA" id="ARBA00022553"/>
    </source>
</evidence>
<reference evidence="5 6" key="1">
    <citation type="submission" date="2020-01" db="EMBL/GenBank/DDBJ databases">
        <title>Insect and environment-associated Actinomycetes.</title>
        <authorList>
            <person name="Currrie C."/>
            <person name="Chevrette M."/>
            <person name="Carlson C."/>
            <person name="Stubbendieck R."/>
            <person name="Wendt-Pienkowski E."/>
        </authorList>
    </citation>
    <scope>NUCLEOTIDE SEQUENCE [LARGE SCALE GENOMIC DNA]</scope>
    <source>
        <strain evidence="5 6">SID10258</strain>
    </source>
</reference>
<comment type="caution">
    <text evidence="5">The sequence shown here is derived from an EMBL/GenBank/DDBJ whole genome shotgun (WGS) entry which is preliminary data.</text>
</comment>
<feature type="non-terminal residue" evidence="5">
    <location>
        <position position="1"/>
    </location>
</feature>
<dbReference type="PANTHER" id="PTHR43775:SF51">
    <property type="entry name" value="INACTIVE PHENOLPHTHIOCEROL SYNTHESIS POLYKETIDE SYNTHASE TYPE I PKS1-RELATED"/>
    <property type="match status" value="1"/>
</dbReference>
<dbReference type="RefSeq" id="WP_163061194.1">
    <property type="nucleotide sequence ID" value="NZ_JAAGLI010000861.1"/>
</dbReference>
<dbReference type="FunFam" id="1.10.1200.10:FF:000007">
    <property type="entry name" value="Probable polyketide synthase pks17"/>
    <property type="match status" value="1"/>
</dbReference>
<dbReference type="Proteomes" id="UP000475532">
    <property type="component" value="Unassembled WGS sequence"/>
</dbReference>
<evidence type="ECO:0000313" key="6">
    <source>
        <dbReference type="Proteomes" id="UP000475532"/>
    </source>
</evidence>
<evidence type="ECO:0000313" key="5">
    <source>
        <dbReference type="EMBL" id="NEA27039.1"/>
    </source>
</evidence>
<feature type="domain" description="Carrier" evidence="4">
    <location>
        <begin position="42"/>
        <end position="117"/>
    </location>
</feature>
<dbReference type="Gene3D" id="1.10.1200.10">
    <property type="entry name" value="ACP-like"/>
    <property type="match status" value="1"/>
</dbReference>
<dbReference type="PROSITE" id="PS50075">
    <property type="entry name" value="CARRIER"/>
    <property type="match status" value="1"/>
</dbReference>
<dbReference type="InterPro" id="IPR036736">
    <property type="entry name" value="ACP-like_sf"/>
</dbReference>
<dbReference type="GO" id="GO:0006633">
    <property type="term" value="P:fatty acid biosynthetic process"/>
    <property type="evidence" value="ECO:0007669"/>
    <property type="project" value="TreeGrafter"/>
</dbReference>
<proteinExistence type="predicted"/>
<dbReference type="InterPro" id="IPR006162">
    <property type="entry name" value="Ppantetheine_attach_site"/>
</dbReference>
<protein>
    <submittedName>
        <fullName evidence="5">Acyl carrier protein</fullName>
    </submittedName>
</protein>
<dbReference type="Pfam" id="PF00550">
    <property type="entry name" value="PP-binding"/>
    <property type="match status" value="1"/>
</dbReference>
<accession>A0A6L9QNG8</accession>
<evidence type="ECO:0000256" key="1">
    <source>
        <dbReference type="ARBA" id="ARBA00022450"/>
    </source>
</evidence>
<evidence type="ECO:0000259" key="4">
    <source>
        <dbReference type="PROSITE" id="PS50075"/>
    </source>
</evidence>
<keyword evidence="2" id="KW-0597">Phosphoprotein</keyword>